<keyword evidence="2" id="KW-1185">Reference proteome</keyword>
<accession>A0ABN3ZV19</accession>
<dbReference type="EMBL" id="CP003125">
    <property type="protein sequence ID" value="AEV19296.1"/>
    <property type="molecule type" value="Genomic_DNA"/>
</dbReference>
<dbReference type="InterPro" id="IPR036291">
    <property type="entry name" value="NAD(P)-bd_dom_sf"/>
</dbReference>
<evidence type="ECO:0000313" key="2">
    <source>
        <dbReference type="Proteomes" id="UP000005636"/>
    </source>
</evidence>
<dbReference type="Proteomes" id="UP000005636">
    <property type="component" value="Chromosome"/>
</dbReference>
<sequence>MTTTHVLITNGEEKVNQLIASHFKNKGYQCVLLFNEKKAFQQYIVEDPAHKGIYMSDVQEKALQEKLDETLQGIPIDILIHGNEMLDEEALFDEDPLQLNQTIVDALNRIYLVNKVVVSQMVKLKKGKIIFPLFYDPLYYAGYPSSPILNHAKLSLMKCMSKELGAFKLNVNAMTFGYYDHEFDKVEKKAVKNKVEIFSLKPKLPTINEYIPALDMLIEGPADLIGGENVHVGAGIETGI</sequence>
<name>A0ABN3ZV19_GEOTH</name>
<evidence type="ECO:0000313" key="1">
    <source>
        <dbReference type="EMBL" id="AEV19296.1"/>
    </source>
</evidence>
<proteinExistence type="predicted"/>
<organism evidence="1 2">
    <name type="scientific">Geobacillus thermoleovorans CCB_US3_UF5</name>
    <dbReference type="NCBI Taxonomy" id="1111068"/>
    <lineage>
        <taxon>Bacteria</taxon>
        <taxon>Bacillati</taxon>
        <taxon>Bacillota</taxon>
        <taxon>Bacilli</taxon>
        <taxon>Bacillales</taxon>
        <taxon>Anoxybacillaceae</taxon>
        <taxon>Geobacillus</taxon>
        <taxon>Geobacillus thermoleovorans group</taxon>
    </lineage>
</organism>
<dbReference type="Gene3D" id="3.40.50.720">
    <property type="entry name" value="NAD(P)-binding Rossmann-like Domain"/>
    <property type="match status" value="1"/>
</dbReference>
<dbReference type="RefSeq" id="WP_014195822.1">
    <property type="nucleotide sequence ID" value="NC_016593.1"/>
</dbReference>
<protein>
    <recommendedName>
        <fullName evidence="3">SDR family oxidoreductase</fullName>
    </recommendedName>
</protein>
<evidence type="ECO:0008006" key="3">
    <source>
        <dbReference type="Google" id="ProtNLM"/>
    </source>
</evidence>
<dbReference type="SUPFAM" id="SSF51735">
    <property type="entry name" value="NAD(P)-binding Rossmann-fold domains"/>
    <property type="match status" value="1"/>
</dbReference>
<gene>
    <name evidence="1" type="ORF">GTCCBUS3UF5_19880</name>
</gene>
<reference evidence="1 2" key="1">
    <citation type="submission" date="2011-11" db="EMBL/GenBank/DDBJ databases">
        <title>Complete genome sequence of thermophilic Geobacillus thermoleovorans CCB_US3_UF5.</title>
        <authorList>
            <person name="Muhd Sakaff M.K.L."/>
            <person name="Abdul Rahman A.Y."/>
            <person name="Saito J.A."/>
            <person name="Hou S."/>
            <person name="Alam M."/>
        </authorList>
    </citation>
    <scope>NUCLEOTIDE SEQUENCE [LARGE SCALE GENOMIC DNA]</scope>
    <source>
        <strain evidence="1 2">CCB_US3_UF5</strain>
    </source>
</reference>